<sequence>MTNNVNSWFQGVYVVFAFCSALFLGAIKSLLVGPIAGLILIIGNVGVILCLFPAHVFWTIYTLVK</sequence>
<evidence type="ECO:0000256" key="1">
    <source>
        <dbReference type="SAM" id="Phobius"/>
    </source>
</evidence>
<evidence type="ECO:0000313" key="2">
    <source>
        <dbReference type="EMBL" id="TMW81732.1"/>
    </source>
</evidence>
<keyword evidence="1" id="KW-0812">Transmembrane</keyword>
<dbReference type="PANTHER" id="PTHR31133:SF12">
    <property type="entry name" value="MEMBRANE PROTEIN"/>
    <property type="match status" value="1"/>
</dbReference>
<gene>
    <name evidence="2" type="ORF">EJD97_008086</name>
</gene>
<comment type="caution">
    <text evidence="2">The sequence shown here is derived from an EMBL/GenBank/DDBJ whole genome shotgun (WGS) entry which is preliminary data.</text>
</comment>
<proteinExistence type="predicted"/>
<keyword evidence="1" id="KW-0472">Membrane</keyword>
<dbReference type="PANTHER" id="PTHR31133">
    <property type="entry name" value="MEMBRANE PROTEIN"/>
    <property type="match status" value="1"/>
</dbReference>
<dbReference type="AlphaFoldDB" id="A0A6N2AGZ7"/>
<dbReference type="InterPro" id="IPR040229">
    <property type="entry name" value="At3g27390-like"/>
</dbReference>
<accession>A0A6N2AGZ7</accession>
<name>A0A6N2AGZ7_SOLCI</name>
<protein>
    <submittedName>
        <fullName evidence="2">Uncharacterized protein</fullName>
    </submittedName>
</protein>
<reference evidence="2" key="1">
    <citation type="submission" date="2019-05" db="EMBL/GenBank/DDBJ databases">
        <title>The de novo reference genome and transcriptome assemblies of the wild tomato species Solanum chilense.</title>
        <authorList>
            <person name="Stam R."/>
            <person name="Nosenko T."/>
            <person name="Hoerger A.C."/>
            <person name="Stephan W."/>
            <person name="Seidel M.A."/>
            <person name="Kuhn J.M.M."/>
            <person name="Haberer G."/>
            <person name="Tellier A."/>
        </authorList>
    </citation>
    <scope>NUCLEOTIDE SEQUENCE</scope>
    <source>
        <tissue evidence="2">Mature leaves</tissue>
    </source>
</reference>
<feature type="transmembrane region" description="Helical" evidence="1">
    <location>
        <begin position="38"/>
        <end position="61"/>
    </location>
</feature>
<keyword evidence="1" id="KW-1133">Transmembrane helix</keyword>
<organism evidence="2">
    <name type="scientific">Solanum chilense</name>
    <name type="common">Tomato</name>
    <name type="synonym">Lycopersicon chilense</name>
    <dbReference type="NCBI Taxonomy" id="4083"/>
    <lineage>
        <taxon>Eukaryota</taxon>
        <taxon>Viridiplantae</taxon>
        <taxon>Streptophyta</taxon>
        <taxon>Embryophyta</taxon>
        <taxon>Tracheophyta</taxon>
        <taxon>Spermatophyta</taxon>
        <taxon>Magnoliopsida</taxon>
        <taxon>eudicotyledons</taxon>
        <taxon>Gunneridae</taxon>
        <taxon>Pentapetalae</taxon>
        <taxon>asterids</taxon>
        <taxon>lamiids</taxon>
        <taxon>Solanales</taxon>
        <taxon>Solanaceae</taxon>
        <taxon>Solanoideae</taxon>
        <taxon>Solaneae</taxon>
        <taxon>Solanum</taxon>
        <taxon>Solanum subgen. Lycopersicon</taxon>
    </lineage>
</organism>
<dbReference type="EMBL" id="RXGB01021875">
    <property type="protein sequence ID" value="TMW81732.1"/>
    <property type="molecule type" value="Genomic_DNA"/>
</dbReference>
<feature type="transmembrane region" description="Helical" evidence="1">
    <location>
        <begin position="12"/>
        <end position="31"/>
    </location>
</feature>